<evidence type="ECO:0000256" key="5">
    <source>
        <dbReference type="ARBA" id="ARBA00023136"/>
    </source>
</evidence>
<dbReference type="GO" id="GO:0020037">
    <property type="term" value="F:heme binding"/>
    <property type="evidence" value="ECO:0007669"/>
    <property type="project" value="InterPro"/>
</dbReference>
<dbReference type="PANTHER" id="PTHR47283">
    <property type="entry name" value="ENT-KAURENE OXIDASE, CHLOROPLASTIC"/>
    <property type="match status" value="1"/>
</dbReference>
<dbReference type="GO" id="GO:0009686">
    <property type="term" value="P:gibberellin biosynthetic process"/>
    <property type="evidence" value="ECO:0007669"/>
    <property type="project" value="InterPro"/>
</dbReference>
<comment type="caution">
    <text evidence="7">The sequence shown here is derived from an EMBL/GenBank/DDBJ whole genome shotgun (WGS) entry which is preliminary data.</text>
</comment>
<evidence type="ECO:0000256" key="4">
    <source>
        <dbReference type="ARBA" id="ARBA00022989"/>
    </source>
</evidence>
<name>A0A2P6PYD3_ROSCH</name>
<dbReference type="AlphaFoldDB" id="A0A2P6PYD3"/>
<keyword evidence="7" id="KW-0560">Oxidoreductase</keyword>
<keyword evidence="3 6" id="KW-0812">Transmembrane</keyword>
<protein>
    <submittedName>
        <fullName evidence="7">Putative ent-kaurene oxidase</fullName>
        <ecNumber evidence="7">1.14.14.86</ecNumber>
    </submittedName>
</protein>
<dbReference type="Proteomes" id="UP000238479">
    <property type="component" value="Chromosome 6"/>
</dbReference>
<evidence type="ECO:0000256" key="3">
    <source>
        <dbReference type="ARBA" id="ARBA00022692"/>
    </source>
</evidence>
<dbReference type="GO" id="GO:0052615">
    <property type="term" value="F:ent-kaurene oxidase activity"/>
    <property type="evidence" value="ECO:0007669"/>
    <property type="project" value="UniProtKB-EC"/>
</dbReference>
<sequence length="117" mass="13064">MTNNIVEDFPATSFSILVALAALSILFCCYMSNSPRIIRDHMPNAILCQGSVTRRSSISMRKLSTALKVLTSNKCLIAASDYDDFHKMTKRCVFQNVLGPNAQVYTYILTIICVHKV</sequence>
<evidence type="ECO:0000256" key="6">
    <source>
        <dbReference type="SAM" id="Phobius"/>
    </source>
</evidence>
<dbReference type="GO" id="GO:0005783">
    <property type="term" value="C:endoplasmic reticulum"/>
    <property type="evidence" value="ECO:0007669"/>
    <property type="project" value="TreeGrafter"/>
</dbReference>
<proteinExistence type="inferred from homology"/>
<evidence type="ECO:0000313" key="8">
    <source>
        <dbReference type="Proteomes" id="UP000238479"/>
    </source>
</evidence>
<dbReference type="InterPro" id="IPR044225">
    <property type="entry name" value="KO_chloroplastic"/>
</dbReference>
<dbReference type="GO" id="GO:0005506">
    <property type="term" value="F:iron ion binding"/>
    <property type="evidence" value="ECO:0007669"/>
    <property type="project" value="InterPro"/>
</dbReference>
<keyword evidence="5 6" id="KW-0472">Membrane</keyword>
<keyword evidence="8" id="KW-1185">Reference proteome</keyword>
<dbReference type="PANTHER" id="PTHR47283:SF1">
    <property type="entry name" value="ENT-KAURENE OXIDASE, CHLOROPLASTIC"/>
    <property type="match status" value="1"/>
</dbReference>
<comment type="similarity">
    <text evidence="2">Belongs to the cytochrome P450 family.</text>
</comment>
<reference evidence="7 8" key="1">
    <citation type="journal article" date="2018" name="Nat. Genet.">
        <title>The Rosa genome provides new insights in the design of modern roses.</title>
        <authorList>
            <person name="Bendahmane M."/>
        </authorList>
    </citation>
    <scope>NUCLEOTIDE SEQUENCE [LARGE SCALE GENOMIC DNA]</scope>
    <source>
        <strain evidence="8">cv. Old Blush</strain>
    </source>
</reference>
<dbReference type="Gramene" id="PRQ26933">
    <property type="protein sequence ID" value="PRQ26933"/>
    <property type="gene ID" value="RchiOBHm_Chr6g0299941"/>
</dbReference>
<evidence type="ECO:0000256" key="2">
    <source>
        <dbReference type="ARBA" id="ARBA00010617"/>
    </source>
</evidence>
<dbReference type="GO" id="GO:0010241">
    <property type="term" value="P:ent-kaurene oxidation to kaurenoic acid"/>
    <property type="evidence" value="ECO:0007669"/>
    <property type="project" value="InterPro"/>
</dbReference>
<organism evidence="7 8">
    <name type="scientific">Rosa chinensis</name>
    <name type="common">China rose</name>
    <dbReference type="NCBI Taxonomy" id="74649"/>
    <lineage>
        <taxon>Eukaryota</taxon>
        <taxon>Viridiplantae</taxon>
        <taxon>Streptophyta</taxon>
        <taxon>Embryophyta</taxon>
        <taxon>Tracheophyta</taxon>
        <taxon>Spermatophyta</taxon>
        <taxon>Magnoliopsida</taxon>
        <taxon>eudicotyledons</taxon>
        <taxon>Gunneridae</taxon>
        <taxon>Pentapetalae</taxon>
        <taxon>rosids</taxon>
        <taxon>fabids</taxon>
        <taxon>Rosales</taxon>
        <taxon>Rosaceae</taxon>
        <taxon>Rosoideae</taxon>
        <taxon>Rosoideae incertae sedis</taxon>
        <taxon>Rosa</taxon>
    </lineage>
</organism>
<dbReference type="EC" id="1.14.14.86" evidence="7"/>
<keyword evidence="4 6" id="KW-1133">Transmembrane helix</keyword>
<dbReference type="EMBL" id="PDCK01000044">
    <property type="protein sequence ID" value="PRQ26933.1"/>
    <property type="molecule type" value="Genomic_DNA"/>
</dbReference>
<evidence type="ECO:0000313" key="7">
    <source>
        <dbReference type="EMBL" id="PRQ26933.1"/>
    </source>
</evidence>
<feature type="transmembrane region" description="Helical" evidence="6">
    <location>
        <begin position="12"/>
        <end position="32"/>
    </location>
</feature>
<evidence type="ECO:0000256" key="1">
    <source>
        <dbReference type="ARBA" id="ARBA00004167"/>
    </source>
</evidence>
<dbReference type="GO" id="GO:0016709">
    <property type="term" value="F:oxidoreductase activity, acting on paired donors, with incorporation or reduction of molecular oxygen, NAD(P)H as one donor, and incorporation of one atom of oxygen"/>
    <property type="evidence" value="ECO:0007669"/>
    <property type="project" value="TreeGrafter"/>
</dbReference>
<comment type="subcellular location">
    <subcellularLocation>
        <location evidence="1">Membrane</location>
        <topology evidence="1">Single-pass membrane protein</topology>
    </subcellularLocation>
</comment>
<gene>
    <name evidence="7" type="ORF">RchiOBHm_Chr6g0299941</name>
</gene>
<dbReference type="STRING" id="74649.A0A2P6PYD3"/>
<accession>A0A2P6PYD3</accession>
<dbReference type="GO" id="GO:0009707">
    <property type="term" value="C:chloroplast outer membrane"/>
    <property type="evidence" value="ECO:0007669"/>
    <property type="project" value="TreeGrafter"/>
</dbReference>